<dbReference type="Proteomes" id="UP000654108">
    <property type="component" value="Unassembled WGS sequence"/>
</dbReference>
<name>A0A927IUC7_9HYPH</name>
<evidence type="ECO:0000313" key="1">
    <source>
        <dbReference type="EMBL" id="MBD8066782.1"/>
    </source>
</evidence>
<sequence length="219" mass="23307">MLFAVLGLSAAAGGGYVASQEASQYFFSGVSSAEATAALVDGRPVPGFSSDAREAYAELCLLAAPSLSGRMLAADAADRLDRSCMKTVAALAADNPVDAFMPYAEARLAYQDNDEARFSAALLQSNARAPNEYWLVIRRVELSERGFAMLDAAAQAAELRDIAVLASTRSGSRALAGRYVVNPSFRERVTKVIEQLPVEQQGQFLSYVRLIGQGSGGRQ</sequence>
<dbReference type="EMBL" id="JACYFU010000004">
    <property type="protein sequence ID" value="MBD8066782.1"/>
    <property type="molecule type" value="Genomic_DNA"/>
</dbReference>
<dbReference type="AlphaFoldDB" id="A0A927IUC7"/>
<keyword evidence="2" id="KW-1185">Reference proteome</keyword>
<reference evidence="1" key="1">
    <citation type="submission" date="2020-09" db="EMBL/GenBank/DDBJ databases">
        <title>Genome seq and assembly of Devosia sp.</title>
        <authorList>
            <person name="Chhetri G."/>
        </authorList>
    </citation>
    <scope>NUCLEOTIDE SEQUENCE</scope>
    <source>
        <strain evidence="1">PTR5</strain>
    </source>
</reference>
<organism evidence="1 2">
    <name type="scientific">Devosia oryzisoli</name>
    <dbReference type="NCBI Taxonomy" id="2774138"/>
    <lineage>
        <taxon>Bacteria</taxon>
        <taxon>Pseudomonadati</taxon>
        <taxon>Pseudomonadota</taxon>
        <taxon>Alphaproteobacteria</taxon>
        <taxon>Hyphomicrobiales</taxon>
        <taxon>Devosiaceae</taxon>
        <taxon>Devosia</taxon>
    </lineage>
</organism>
<protein>
    <submittedName>
        <fullName evidence="1">Uncharacterized protein</fullName>
    </submittedName>
</protein>
<accession>A0A927IUC7</accession>
<evidence type="ECO:0000313" key="2">
    <source>
        <dbReference type="Proteomes" id="UP000654108"/>
    </source>
</evidence>
<dbReference type="RefSeq" id="WP_191777194.1">
    <property type="nucleotide sequence ID" value="NZ_JACYFU010000004.1"/>
</dbReference>
<comment type="caution">
    <text evidence="1">The sequence shown here is derived from an EMBL/GenBank/DDBJ whole genome shotgun (WGS) entry which is preliminary data.</text>
</comment>
<proteinExistence type="predicted"/>
<gene>
    <name evidence="1" type="ORF">IC608_15010</name>
</gene>